<dbReference type="PROSITE" id="PS00211">
    <property type="entry name" value="ABC_TRANSPORTER_1"/>
    <property type="match status" value="1"/>
</dbReference>
<reference evidence="4 5" key="1">
    <citation type="submission" date="2019-08" db="EMBL/GenBank/DDBJ databases">
        <title>Bacterial whole genome sequence for Glaciihabitans sp. CHu50b-6-2.</title>
        <authorList>
            <person name="Jin L."/>
        </authorList>
    </citation>
    <scope>NUCLEOTIDE SEQUENCE [LARGE SCALE GENOMIC DNA]</scope>
    <source>
        <strain evidence="4 5">CHu50b-6-2</strain>
    </source>
</reference>
<dbReference type="Gene3D" id="3.40.50.300">
    <property type="entry name" value="P-loop containing nucleotide triphosphate hydrolases"/>
    <property type="match status" value="1"/>
</dbReference>
<dbReference type="CDD" id="cd03216">
    <property type="entry name" value="ABC_Carb_Monos_I"/>
    <property type="match status" value="1"/>
</dbReference>
<dbReference type="EMBL" id="VRMG01000010">
    <property type="protein sequence ID" value="TXN28938.1"/>
    <property type="molecule type" value="Genomic_DNA"/>
</dbReference>
<dbReference type="PANTHER" id="PTHR43790">
    <property type="entry name" value="CARBOHYDRATE TRANSPORT ATP-BINDING PROTEIN MG119-RELATED"/>
    <property type="match status" value="1"/>
</dbReference>
<accession>A0A5C8UKW5</accession>
<proteinExistence type="predicted"/>
<dbReference type="SMART" id="SM00382">
    <property type="entry name" value="AAA"/>
    <property type="match status" value="1"/>
</dbReference>
<dbReference type="InterPro" id="IPR027417">
    <property type="entry name" value="P-loop_NTPase"/>
</dbReference>
<dbReference type="GO" id="GO:0005524">
    <property type="term" value="F:ATP binding"/>
    <property type="evidence" value="ECO:0007669"/>
    <property type="project" value="UniProtKB-KW"/>
</dbReference>
<gene>
    <name evidence="4" type="ORF">FVP33_15560</name>
</gene>
<evidence type="ECO:0000256" key="2">
    <source>
        <dbReference type="ARBA" id="ARBA00022840"/>
    </source>
</evidence>
<evidence type="ECO:0000313" key="4">
    <source>
        <dbReference type="EMBL" id="TXN28938.1"/>
    </source>
</evidence>
<comment type="caution">
    <text evidence="4">The sequence shown here is derived from an EMBL/GenBank/DDBJ whole genome shotgun (WGS) entry which is preliminary data.</text>
</comment>
<dbReference type="SUPFAM" id="SSF52540">
    <property type="entry name" value="P-loop containing nucleoside triphosphate hydrolases"/>
    <property type="match status" value="1"/>
</dbReference>
<name>A0A5C8UKW5_9MICO</name>
<evidence type="ECO:0000256" key="1">
    <source>
        <dbReference type="ARBA" id="ARBA00022741"/>
    </source>
</evidence>
<organism evidence="4 5">
    <name type="scientific">Lacisediminihabitans profunda</name>
    <dbReference type="NCBI Taxonomy" id="2594790"/>
    <lineage>
        <taxon>Bacteria</taxon>
        <taxon>Bacillati</taxon>
        <taxon>Actinomycetota</taxon>
        <taxon>Actinomycetes</taxon>
        <taxon>Micrococcales</taxon>
        <taxon>Microbacteriaceae</taxon>
        <taxon>Lacisediminihabitans</taxon>
    </lineage>
</organism>
<dbReference type="Pfam" id="PF00005">
    <property type="entry name" value="ABC_tran"/>
    <property type="match status" value="1"/>
</dbReference>
<keyword evidence="5" id="KW-1185">Reference proteome</keyword>
<feature type="domain" description="ABC transporter" evidence="3">
    <location>
        <begin position="11"/>
        <end position="252"/>
    </location>
</feature>
<dbReference type="InterPro" id="IPR017871">
    <property type="entry name" value="ABC_transporter-like_CS"/>
</dbReference>
<dbReference type="InterPro" id="IPR003439">
    <property type="entry name" value="ABC_transporter-like_ATP-bd"/>
</dbReference>
<keyword evidence="1" id="KW-0547">Nucleotide-binding</keyword>
<dbReference type="AlphaFoldDB" id="A0A5C8UKW5"/>
<protein>
    <submittedName>
        <fullName evidence="4">Sugar ABC transporter ATP-binding protein</fullName>
    </submittedName>
</protein>
<dbReference type="InterPro" id="IPR003593">
    <property type="entry name" value="AAA+_ATPase"/>
</dbReference>
<dbReference type="GO" id="GO:0016887">
    <property type="term" value="F:ATP hydrolysis activity"/>
    <property type="evidence" value="ECO:0007669"/>
    <property type="project" value="InterPro"/>
</dbReference>
<keyword evidence="2 4" id="KW-0067">ATP-binding</keyword>
<sequence>MSGTVEPESVVSTRGLNKYFGGVRALADVSVNIHAGQVLALVGDNGAGKSTFTRVISGMDRPDAGQLFYGDELVLKPTARHAQRYGIEVVPQHLALCDNLSAAMNVVLGDPPLRWHIGKFGWIDRHAARELARESVRGVGARLDDYDSPIRRMSGGQRQAIAIGRALLRGGRMVIFDEPTAALGVRQREATLGLIRQVADRGLAAVVISHSIDDVFSVADRIVAFRLGRVVLDSAIEDTDRDAVKFAMEGLHRGLQ</sequence>
<evidence type="ECO:0000259" key="3">
    <source>
        <dbReference type="PROSITE" id="PS50893"/>
    </source>
</evidence>
<dbReference type="Proteomes" id="UP000321379">
    <property type="component" value="Unassembled WGS sequence"/>
</dbReference>
<dbReference type="PROSITE" id="PS50893">
    <property type="entry name" value="ABC_TRANSPORTER_2"/>
    <property type="match status" value="1"/>
</dbReference>
<dbReference type="PANTHER" id="PTHR43790:SF8">
    <property type="entry name" value="SUGAR ABC TRANSPORTER ATP-BINDING PROTEIN"/>
    <property type="match status" value="1"/>
</dbReference>
<evidence type="ECO:0000313" key="5">
    <source>
        <dbReference type="Proteomes" id="UP000321379"/>
    </source>
</evidence>
<dbReference type="InterPro" id="IPR050107">
    <property type="entry name" value="ABC_carbohydrate_import_ATPase"/>
</dbReference>
<dbReference type="RefSeq" id="WP_147784608.1">
    <property type="nucleotide sequence ID" value="NZ_VRMG01000010.1"/>
</dbReference>